<sequence length="63" mass="6560">MLAIVWLELFVLVAIGILAGFGIGYAAAMVISQVAIESLHALTGKLHGPTPYSGSRSMTETGQ</sequence>
<comment type="caution">
    <text evidence="2">The sequence shown here is derived from an EMBL/GenBank/DDBJ whole genome shotgun (WGS) entry which is preliminary data.</text>
</comment>
<keyword evidence="1" id="KW-0812">Transmembrane</keyword>
<keyword evidence="1" id="KW-1133">Transmembrane helix</keyword>
<dbReference type="EMBL" id="LODU01000074">
    <property type="protein sequence ID" value="POH25152.1"/>
    <property type="molecule type" value="Genomic_DNA"/>
</dbReference>
<dbReference type="AlphaFoldDB" id="A0A2S3YFZ3"/>
<dbReference type="Proteomes" id="UP000237511">
    <property type="component" value="Unassembled WGS sequence"/>
</dbReference>
<accession>A0A2S3YFZ3</accession>
<name>A0A2S3YFZ3_9HYPH</name>
<evidence type="ECO:0000256" key="1">
    <source>
        <dbReference type="SAM" id="Phobius"/>
    </source>
</evidence>
<keyword evidence="1" id="KW-0472">Membrane</keyword>
<gene>
    <name evidence="2" type="ORF">ATY31_27605</name>
</gene>
<protein>
    <submittedName>
        <fullName evidence="2">Uncharacterized protein</fullName>
    </submittedName>
</protein>
<evidence type="ECO:0000313" key="2">
    <source>
        <dbReference type="EMBL" id="POH25152.1"/>
    </source>
</evidence>
<feature type="transmembrane region" description="Helical" evidence="1">
    <location>
        <begin position="6"/>
        <end position="31"/>
    </location>
</feature>
<proteinExistence type="predicted"/>
<dbReference type="RefSeq" id="WP_234819790.1">
    <property type="nucleotide sequence ID" value="NZ_LODU01000074.1"/>
</dbReference>
<evidence type="ECO:0000313" key="3">
    <source>
        <dbReference type="Proteomes" id="UP000237511"/>
    </source>
</evidence>
<organism evidence="2 3">
    <name type="scientific">Sinorhizobium americanum</name>
    <dbReference type="NCBI Taxonomy" id="194963"/>
    <lineage>
        <taxon>Bacteria</taxon>
        <taxon>Pseudomonadati</taxon>
        <taxon>Pseudomonadota</taxon>
        <taxon>Alphaproteobacteria</taxon>
        <taxon>Hyphomicrobiales</taxon>
        <taxon>Rhizobiaceae</taxon>
        <taxon>Sinorhizobium/Ensifer group</taxon>
        <taxon>Sinorhizobium</taxon>
    </lineage>
</organism>
<reference evidence="2 3" key="1">
    <citation type="journal article" date="2014" name="Syst. Appl. Microbiol.">
        <title>Microsymbionts of Phaseolus vulgaris in acid and alkaline soils of Mexico.</title>
        <authorList>
            <person name="Verastegui-Valdes M.M."/>
            <person name="Zhang Y.J."/>
            <person name="Rivera-Orduna F.N."/>
            <person name="Cheng H.P."/>
            <person name="Sui X.H."/>
            <person name="Wang E.T."/>
        </authorList>
    </citation>
    <scope>NUCLEOTIDE SEQUENCE [LARGE SCALE GENOMIC DNA]</scope>
    <source>
        <strain evidence="2 3">FG01</strain>
    </source>
</reference>